<dbReference type="GO" id="GO:0016459">
    <property type="term" value="C:myosin complex"/>
    <property type="evidence" value="ECO:0007669"/>
    <property type="project" value="UniProtKB-KW"/>
</dbReference>
<evidence type="ECO:0000259" key="12">
    <source>
        <dbReference type="PROSITE" id="PS51456"/>
    </source>
</evidence>
<dbReference type="InterPro" id="IPR027417">
    <property type="entry name" value="P-loop_NTPase"/>
</dbReference>
<dbReference type="GO" id="GO:0042995">
    <property type="term" value="C:cell projection"/>
    <property type="evidence" value="ECO:0007669"/>
    <property type="project" value="UniProtKB-SubCell"/>
</dbReference>
<dbReference type="InterPro" id="IPR052409">
    <property type="entry name" value="Myosin-III_kinase_activity"/>
</dbReference>
<dbReference type="GO" id="GO:0005524">
    <property type="term" value="F:ATP binding"/>
    <property type="evidence" value="ECO:0007669"/>
    <property type="project" value="UniProtKB-KW"/>
</dbReference>
<proteinExistence type="inferred from homology"/>
<dbReference type="Gene3D" id="1.20.58.530">
    <property type="match status" value="1"/>
</dbReference>
<protein>
    <recommendedName>
        <fullName evidence="12">Myosin motor domain-containing protein</fullName>
    </recommendedName>
</protein>
<dbReference type="PANTHER" id="PTHR46256:SF3">
    <property type="entry name" value="MYOSIN MOTOR DOMAIN-CONTAINING PROTEIN"/>
    <property type="match status" value="1"/>
</dbReference>
<dbReference type="GO" id="GO:0003779">
    <property type="term" value="F:actin binding"/>
    <property type="evidence" value="ECO:0007669"/>
    <property type="project" value="UniProtKB-KW"/>
</dbReference>
<dbReference type="GO" id="GO:0004674">
    <property type="term" value="F:protein serine/threonine kinase activity"/>
    <property type="evidence" value="ECO:0007669"/>
    <property type="project" value="TreeGrafter"/>
</dbReference>
<sequence>PLENSGPLLMIAVLDIFGFENFKLNSFEQICINLTNEHMQRFLNKHIYDLEIQDCQSEGIETIDINYIDNHYVIDTFLNVSN</sequence>
<dbReference type="PANTHER" id="PTHR46256">
    <property type="entry name" value="AGAP011099-PA"/>
    <property type="match status" value="1"/>
</dbReference>
<keyword evidence="10" id="KW-0966">Cell projection</keyword>
<keyword evidence="8" id="KW-0505">Motor protein</keyword>
<evidence type="ECO:0000256" key="4">
    <source>
        <dbReference type="ARBA" id="ARBA00022737"/>
    </source>
</evidence>
<dbReference type="Proteomes" id="UP000682733">
    <property type="component" value="Unassembled WGS sequence"/>
</dbReference>
<accession>A0A8S2XY81</accession>
<comment type="similarity">
    <text evidence="11">Belongs to the TRAFAC class myosin-kinesin ATPase superfamily. Myosin family.</text>
</comment>
<keyword evidence="11" id="KW-0009">Actin-binding</keyword>
<name>A0A8S2XY81_9BILA</name>
<feature type="non-terminal residue" evidence="14">
    <location>
        <position position="1"/>
    </location>
</feature>
<evidence type="ECO:0000313" key="14">
    <source>
        <dbReference type="EMBL" id="CAF4530040.1"/>
    </source>
</evidence>
<dbReference type="Pfam" id="PF00063">
    <property type="entry name" value="Myosin_head"/>
    <property type="match status" value="1"/>
</dbReference>
<evidence type="ECO:0000256" key="5">
    <source>
        <dbReference type="ARBA" id="ARBA00022741"/>
    </source>
</evidence>
<evidence type="ECO:0000256" key="3">
    <source>
        <dbReference type="ARBA" id="ARBA00022490"/>
    </source>
</evidence>
<evidence type="ECO:0000256" key="2">
    <source>
        <dbReference type="ARBA" id="ARBA00004316"/>
    </source>
</evidence>
<dbReference type="EMBL" id="CAJNOK010071989">
    <property type="protein sequence ID" value="CAF1665347.1"/>
    <property type="molecule type" value="Genomic_DNA"/>
</dbReference>
<dbReference type="SUPFAM" id="SSF52540">
    <property type="entry name" value="P-loop containing nucleoside triphosphate hydrolases"/>
    <property type="match status" value="1"/>
</dbReference>
<dbReference type="InterPro" id="IPR036961">
    <property type="entry name" value="Kinesin_motor_dom_sf"/>
</dbReference>
<dbReference type="GO" id="GO:0000146">
    <property type="term" value="F:microfilament motor activity"/>
    <property type="evidence" value="ECO:0007669"/>
    <property type="project" value="TreeGrafter"/>
</dbReference>
<gene>
    <name evidence="13" type="ORF">OVA965_LOCUS45482</name>
    <name evidence="14" type="ORF">TMI583_LOCUS49020</name>
</gene>
<dbReference type="InterPro" id="IPR001609">
    <property type="entry name" value="Myosin_head_motor_dom-like"/>
</dbReference>
<keyword evidence="3" id="KW-0963">Cytoplasm</keyword>
<organism evidence="14 15">
    <name type="scientific">Didymodactylos carnosus</name>
    <dbReference type="NCBI Taxonomy" id="1234261"/>
    <lineage>
        <taxon>Eukaryota</taxon>
        <taxon>Metazoa</taxon>
        <taxon>Spiralia</taxon>
        <taxon>Gnathifera</taxon>
        <taxon>Rotifera</taxon>
        <taxon>Eurotatoria</taxon>
        <taxon>Bdelloidea</taxon>
        <taxon>Philodinida</taxon>
        <taxon>Philodinidae</taxon>
        <taxon>Didymodactylos</taxon>
    </lineage>
</organism>
<evidence type="ECO:0000256" key="10">
    <source>
        <dbReference type="ARBA" id="ARBA00023273"/>
    </source>
</evidence>
<evidence type="ECO:0000256" key="8">
    <source>
        <dbReference type="ARBA" id="ARBA00023175"/>
    </source>
</evidence>
<reference evidence="14" key="1">
    <citation type="submission" date="2021-02" db="EMBL/GenBank/DDBJ databases">
        <authorList>
            <person name="Nowell W R."/>
        </authorList>
    </citation>
    <scope>NUCLEOTIDE SEQUENCE</scope>
</reference>
<feature type="domain" description="Myosin motor" evidence="12">
    <location>
        <begin position="1"/>
        <end position="82"/>
    </location>
</feature>
<dbReference type="EMBL" id="CAJOBA010103868">
    <property type="protein sequence ID" value="CAF4530040.1"/>
    <property type="molecule type" value="Genomic_DNA"/>
</dbReference>
<evidence type="ECO:0000313" key="15">
    <source>
        <dbReference type="Proteomes" id="UP000682733"/>
    </source>
</evidence>
<evidence type="ECO:0000256" key="7">
    <source>
        <dbReference type="ARBA" id="ARBA00023123"/>
    </source>
</evidence>
<keyword evidence="6" id="KW-0067">ATP-binding</keyword>
<keyword evidence="5" id="KW-0547">Nucleotide-binding</keyword>
<dbReference type="AlphaFoldDB" id="A0A8S2XY81"/>
<dbReference type="Proteomes" id="UP000677228">
    <property type="component" value="Unassembled WGS sequence"/>
</dbReference>
<keyword evidence="9" id="KW-0206">Cytoskeleton</keyword>
<dbReference type="GO" id="GO:0030832">
    <property type="term" value="P:regulation of actin filament length"/>
    <property type="evidence" value="ECO:0007669"/>
    <property type="project" value="TreeGrafter"/>
</dbReference>
<evidence type="ECO:0000313" key="13">
    <source>
        <dbReference type="EMBL" id="CAF1665347.1"/>
    </source>
</evidence>
<keyword evidence="4" id="KW-0677">Repeat</keyword>
<keyword evidence="7 11" id="KW-0518">Myosin</keyword>
<evidence type="ECO:0000256" key="1">
    <source>
        <dbReference type="ARBA" id="ARBA00004245"/>
    </source>
</evidence>
<evidence type="ECO:0000256" key="11">
    <source>
        <dbReference type="PROSITE-ProRule" id="PRU00782"/>
    </source>
</evidence>
<comment type="caution">
    <text evidence="14">The sequence shown here is derived from an EMBL/GenBank/DDBJ whole genome shotgun (WGS) entry which is preliminary data.</text>
</comment>
<evidence type="ECO:0000256" key="6">
    <source>
        <dbReference type="ARBA" id="ARBA00022840"/>
    </source>
</evidence>
<comment type="caution">
    <text evidence="11">Lacks conserved residue(s) required for the propagation of feature annotation.</text>
</comment>
<dbReference type="Gene3D" id="3.40.850.10">
    <property type="entry name" value="Kinesin motor domain"/>
    <property type="match status" value="1"/>
</dbReference>
<evidence type="ECO:0000256" key="9">
    <source>
        <dbReference type="ARBA" id="ARBA00023212"/>
    </source>
</evidence>
<dbReference type="PROSITE" id="PS51456">
    <property type="entry name" value="MYOSIN_MOTOR"/>
    <property type="match status" value="1"/>
</dbReference>
<comment type="subcellular location">
    <subcellularLocation>
        <location evidence="2">Cell projection</location>
    </subcellularLocation>
    <subcellularLocation>
        <location evidence="1">Cytoplasm</location>
        <location evidence="1">Cytoskeleton</location>
    </subcellularLocation>
</comment>